<dbReference type="InterPro" id="IPR029058">
    <property type="entry name" value="AB_hydrolase_fold"/>
</dbReference>
<dbReference type="RefSeq" id="WP_397090880.1">
    <property type="nucleotide sequence ID" value="NZ_JBIRYO010000002.1"/>
</dbReference>
<dbReference type="PANTHER" id="PTHR34853:SF1">
    <property type="entry name" value="LIPASE 5"/>
    <property type="match status" value="1"/>
</dbReference>
<dbReference type="Pfam" id="PF03583">
    <property type="entry name" value="LIP"/>
    <property type="match status" value="1"/>
</dbReference>
<dbReference type="Gene3D" id="1.10.260.130">
    <property type="match status" value="1"/>
</dbReference>
<gene>
    <name evidence="2" type="ORF">ACH49W_03175</name>
</gene>
<evidence type="ECO:0000313" key="3">
    <source>
        <dbReference type="Proteomes" id="UP001611415"/>
    </source>
</evidence>
<comment type="caution">
    <text evidence="2">The sequence shown here is derived from an EMBL/GenBank/DDBJ whole genome shotgun (WGS) entry which is preliminary data.</text>
</comment>
<dbReference type="Proteomes" id="UP001611415">
    <property type="component" value="Unassembled WGS sequence"/>
</dbReference>
<dbReference type="Gene3D" id="3.40.50.1820">
    <property type="entry name" value="alpha/beta hydrolase"/>
    <property type="match status" value="1"/>
</dbReference>
<keyword evidence="3" id="KW-1185">Reference proteome</keyword>
<feature type="chain" id="PRO_5046953061" evidence="1">
    <location>
        <begin position="28"/>
        <end position="438"/>
    </location>
</feature>
<dbReference type="InterPro" id="IPR005152">
    <property type="entry name" value="Lipase_secreted"/>
</dbReference>
<dbReference type="EMBL" id="JBIRYO010000002">
    <property type="protein sequence ID" value="MFI2472357.1"/>
    <property type="molecule type" value="Genomic_DNA"/>
</dbReference>
<name>A0ABW7WU44_9NOCA</name>
<dbReference type="PIRSF" id="PIRSF029171">
    <property type="entry name" value="Esterase_LipA"/>
    <property type="match status" value="1"/>
</dbReference>
<reference evidence="2 3" key="1">
    <citation type="submission" date="2024-10" db="EMBL/GenBank/DDBJ databases">
        <title>The Natural Products Discovery Center: Release of the First 8490 Sequenced Strains for Exploring Actinobacteria Biosynthetic Diversity.</title>
        <authorList>
            <person name="Kalkreuter E."/>
            <person name="Kautsar S.A."/>
            <person name="Yang D."/>
            <person name="Bader C.D."/>
            <person name="Teijaro C.N."/>
            <person name="Fluegel L."/>
            <person name="Davis C.M."/>
            <person name="Simpson J.R."/>
            <person name="Lauterbach L."/>
            <person name="Steele A.D."/>
            <person name="Gui C."/>
            <person name="Meng S."/>
            <person name="Li G."/>
            <person name="Viehrig K."/>
            <person name="Ye F."/>
            <person name="Su P."/>
            <person name="Kiefer A.F."/>
            <person name="Nichols A."/>
            <person name="Cepeda A.J."/>
            <person name="Yan W."/>
            <person name="Fan B."/>
            <person name="Jiang Y."/>
            <person name="Adhikari A."/>
            <person name="Zheng C.-J."/>
            <person name="Schuster L."/>
            <person name="Cowan T.M."/>
            <person name="Smanski M.J."/>
            <person name="Chevrette M.G."/>
            <person name="De Carvalho L.P.S."/>
            <person name="Shen B."/>
        </authorList>
    </citation>
    <scope>NUCLEOTIDE SEQUENCE [LARGE SCALE GENOMIC DNA]</scope>
    <source>
        <strain evidence="2 3">NPDC019275</strain>
    </source>
</reference>
<evidence type="ECO:0000256" key="1">
    <source>
        <dbReference type="SAM" id="SignalP"/>
    </source>
</evidence>
<feature type="signal peptide" evidence="1">
    <location>
        <begin position="1"/>
        <end position="27"/>
    </location>
</feature>
<keyword evidence="1" id="KW-0732">Signal</keyword>
<accession>A0ABW7WU44</accession>
<dbReference type="SUPFAM" id="SSF53474">
    <property type="entry name" value="alpha/beta-Hydrolases"/>
    <property type="match status" value="1"/>
</dbReference>
<proteinExistence type="predicted"/>
<evidence type="ECO:0000313" key="2">
    <source>
        <dbReference type="EMBL" id="MFI2472357.1"/>
    </source>
</evidence>
<sequence length="438" mass="45542">MKNPRLSMPLMSAIAALPLVMVAPAVTAPPASATQEAFYSYTGAAPLASFEPGTVLATRNLAYRISGIEAPVEVVQLLYRTTDAQYRPSVDVTSVLLPPVGGDPGKAVAYQSYYDSLNPEDSPSRSIAGQVSFGGTVFTSETGTIAALLAQGYTVIVADTEGQRADFAAGPEYGMTTLDSIRAATRSSATRLSAATRIGLAGYSGGALATNWAAALAPGYAPEINARLIGAAEGGVLVNPARNLGYVDGSVSWAGIAVMAIIGIGRSYDLDFTPYLSDYGRQLVADLDDASIGNVLFQHPGLTWRQLVKTEYADPNTVAPLTSVADRINLGTAPTPTIPMFIGQGANGELEGTPGDKPGIGPGDGVMVAGDVRTLARQYCDTGNRAVEYRQYDTLAHGTAQAEWTPQALAWLNDRFAGTAAPTSCGAIAPGNLLTTRL</sequence>
<organism evidence="2 3">
    <name type="scientific">Nocardia xishanensis</name>
    <dbReference type="NCBI Taxonomy" id="238964"/>
    <lineage>
        <taxon>Bacteria</taxon>
        <taxon>Bacillati</taxon>
        <taxon>Actinomycetota</taxon>
        <taxon>Actinomycetes</taxon>
        <taxon>Mycobacteriales</taxon>
        <taxon>Nocardiaceae</taxon>
        <taxon>Nocardia</taxon>
    </lineage>
</organism>
<protein>
    <submittedName>
        <fullName evidence="2">Lipase family protein</fullName>
    </submittedName>
</protein>
<dbReference type="PANTHER" id="PTHR34853">
    <property type="match status" value="1"/>
</dbReference>